<dbReference type="Proteomes" id="UP001302126">
    <property type="component" value="Unassembled WGS sequence"/>
</dbReference>
<dbReference type="InterPro" id="IPR050087">
    <property type="entry name" value="AON_synthase_class-II"/>
</dbReference>
<evidence type="ECO:0000256" key="2">
    <source>
        <dbReference type="ARBA" id="ARBA00010008"/>
    </source>
</evidence>
<keyword evidence="7" id="KW-0032">Aminotransferase</keyword>
<keyword evidence="4" id="KW-0663">Pyridoxal phosphate</keyword>
<dbReference type="EMBL" id="MU864529">
    <property type="protein sequence ID" value="KAK4183708.1"/>
    <property type="molecule type" value="Genomic_DNA"/>
</dbReference>
<evidence type="ECO:0000256" key="3">
    <source>
        <dbReference type="ARBA" id="ARBA00022679"/>
    </source>
</evidence>
<dbReference type="PANTHER" id="PTHR13693:SF77">
    <property type="entry name" value="8-AMINO-7-OXONONANOATE SYNTHASE"/>
    <property type="match status" value="1"/>
</dbReference>
<name>A0AAN6WKC4_9PEZI</name>
<dbReference type="Gene3D" id="3.90.1150.10">
    <property type="entry name" value="Aspartate Aminotransferase, domain 1"/>
    <property type="match status" value="1"/>
</dbReference>
<protein>
    <submittedName>
        <fullName evidence="7">Class II aminotransferase/8-amino-7-oxononanoate synthase</fullName>
    </submittedName>
</protein>
<keyword evidence="3" id="KW-0808">Transferase</keyword>
<gene>
    <name evidence="7" type="ORF">QBC35DRAFT_507462</name>
</gene>
<dbReference type="SUPFAM" id="SSF53383">
    <property type="entry name" value="PLP-dependent transferases"/>
    <property type="match status" value="1"/>
</dbReference>
<organism evidence="7 8">
    <name type="scientific">Podospora australis</name>
    <dbReference type="NCBI Taxonomy" id="1536484"/>
    <lineage>
        <taxon>Eukaryota</taxon>
        <taxon>Fungi</taxon>
        <taxon>Dikarya</taxon>
        <taxon>Ascomycota</taxon>
        <taxon>Pezizomycotina</taxon>
        <taxon>Sordariomycetes</taxon>
        <taxon>Sordariomycetidae</taxon>
        <taxon>Sordariales</taxon>
        <taxon>Podosporaceae</taxon>
        <taxon>Podospora</taxon>
    </lineage>
</organism>
<reference evidence="7" key="2">
    <citation type="submission" date="2023-05" db="EMBL/GenBank/DDBJ databases">
        <authorList>
            <consortium name="Lawrence Berkeley National Laboratory"/>
            <person name="Steindorff A."/>
            <person name="Hensen N."/>
            <person name="Bonometti L."/>
            <person name="Westerberg I."/>
            <person name="Brannstrom I.O."/>
            <person name="Guillou S."/>
            <person name="Cros-Aarteil S."/>
            <person name="Calhoun S."/>
            <person name="Haridas S."/>
            <person name="Kuo A."/>
            <person name="Mondo S."/>
            <person name="Pangilinan J."/>
            <person name="Riley R."/>
            <person name="Labutti K."/>
            <person name="Andreopoulos B."/>
            <person name="Lipzen A."/>
            <person name="Chen C."/>
            <person name="Yanf M."/>
            <person name="Daum C."/>
            <person name="Ng V."/>
            <person name="Clum A."/>
            <person name="Ohm R."/>
            <person name="Martin F."/>
            <person name="Silar P."/>
            <person name="Natvig D."/>
            <person name="Lalanne C."/>
            <person name="Gautier V."/>
            <person name="Ament-Velasquez S.L."/>
            <person name="Kruys A."/>
            <person name="Hutchinson M.I."/>
            <person name="Powell A.J."/>
            <person name="Barry K."/>
            <person name="Miller A.N."/>
            <person name="Grigoriev I.V."/>
            <person name="Debuchy R."/>
            <person name="Gladieux P."/>
            <person name="Thoren M.H."/>
            <person name="Johannesson H."/>
        </authorList>
    </citation>
    <scope>NUCLEOTIDE SEQUENCE</scope>
    <source>
        <strain evidence="7">PSN309</strain>
    </source>
</reference>
<feature type="region of interest" description="Disordered" evidence="5">
    <location>
        <begin position="465"/>
        <end position="484"/>
    </location>
</feature>
<dbReference type="GO" id="GO:0009102">
    <property type="term" value="P:biotin biosynthetic process"/>
    <property type="evidence" value="ECO:0007669"/>
    <property type="project" value="TreeGrafter"/>
</dbReference>
<dbReference type="Pfam" id="PF00155">
    <property type="entry name" value="Aminotran_1_2"/>
    <property type="match status" value="1"/>
</dbReference>
<dbReference type="InterPro" id="IPR015424">
    <property type="entry name" value="PyrdxlP-dep_Trfase"/>
</dbReference>
<dbReference type="InterPro" id="IPR015422">
    <property type="entry name" value="PyrdxlP-dep_Trfase_small"/>
</dbReference>
<dbReference type="AlphaFoldDB" id="A0AAN6WKC4"/>
<accession>A0AAN6WKC4</accession>
<comment type="caution">
    <text evidence="7">The sequence shown here is derived from an EMBL/GenBank/DDBJ whole genome shotgun (WGS) entry which is preliminary data.</text>
</comment>
<dbReference type="InterPro" id="IPR004839">
    <property type="entry name" value="Aminotransferase_I/II_large"/>
</dbReference>
<evidence type="ECO:0000256" key="4">
    <source>
        <dbReference type="ARBA" id="ARBA00022898"/>
    </source>
</evidence>
<sequence>MATPSLLAEWFRDAPPKAPAMRNESVFYRNLEEQLDTRRSERANMVLRRNEPAPKSKDFSTLDFLGLTHSGLLRQPFLDELAAHPDFKLGAGGSRVLNGNNPYIEEAEREIAEFHKGDTALLFHSGFEANVAILLAIPRPGDAIVYDELVHASMHEGMQGSVAPCKRSFKHNDVDDFRDVLVSVKESEPLIRAGQRSVLIAVESMYSMDGDVSPLRELVQVAREVFPDGNAQFFVDEAHTTGVFGYQGRGYVDELGLCDDIAIRMHTYGKALACTGATVIAKASVRETLINYARGFIYSTAPSFPMVAAIKAGYNLMKSGKTEHLQVRIQHLVKHFFKTIQENEVWDEANDEGILSIPNMDDWESRPFVTQVAPVMTRQRYTVYLCWHLQLAGFNCFPIDYPVVPRGLNRLRVVFHAHNTEEEVEGLAAALCEWAREMLDIEESGAKGRLPAAARQVIATQQAEQQQAKRVEGTNGASKPVSNGVNGTNGLVVVAA</sequence>
<dbReference type="PANTHER" id="PTHR13693">
    <property type="entry name" value="CLASS II AMINOTRANSFERASE/8-AMINO-7-OXONONANOATE SYNTHASE"/>
    <property type="match status" value="1"/>
</dbReference>
<evidence type="ECO:0000259" key="6">
    <source>
        <dbReference type="Pfam" id="PF00155"/>
    </source>
</evidence>
<evidence type="ECO:0000313" key="7">
    <source>
        <dbReference type="EMBL" id="KAK4183708.1"/>
    </source>
</evidence>
<keyword evidence="8" id="KW-1185">Reference proteome</keyword>
<dbReference type="InterPro" id="IPR015421">
    <property type="entry name" value="PyrdxlP-dep_Trfase_major"/>
</dbReference>
<evidence type="ECO:0000313" key="8">
    <source>
        <dbReference type="Proteomes" id="UP001302126"/>
    </source>
</evidence>
<dbReference type="GO" id="GO:0008483">
    <property type="term" value="F:transaminase activity"/>
    <property type="evidence" value="ECO:0007669"/>
    <property type="project" value="UniProtKB-KW"/>
</dbReference>
<dbReference type="GO" id="GO:0030170">
    <property type="term" value="F:pyridoxal phosphate binding"/>
    <property type="evidence" value="ECO:0007669"/>
    <property type="project" value="InterPro"/>
</dbReference>
<proteinExistence type="inferred from homology"/>
<reference evidence="7" key="1">
    <citation type="journal article" date="2023" name="Mol. Phylogenet. Evol.">
        <title>Genome-scale phylogeny and comparative genomics of the fungal order Sordariales.</title>
        <authorList>
            <person name="Hensen N."/>
            <person name="Bonometti L."/>
            <person name="Westerberg I."/>
            <person name="Brannstrom I.O."/>
            <person name="Guillou S."/>
            <person name="Cros-Aarteil S."/>
            <person name="Calhoun S."/>
            <person name="Haridas S."/>
            <person name="Kuo A."/>
            <person name="Mondo S."/>
            <person name="Pangilinan J."/>
            <person name="Riley R."/>
            <person name="LaButti K."/>
            <person name="Andreopoulos B."/>
            <person name="Lipzen A."/>
            <person name="Chen C."/>
            <person name="Yan M."/>
            <person name="Daum C."/>
            <person name="Ng V."/>
            <person name="Clum A."/>
            <person name="Steindorff A."/>
            <person name="Ohm R.A."/>
            <person name="Martin F."/>
            <person name="Silar P."/>
            <person name="Natvig D.O."/>
            <person name="Lalanne C."/>
            <person name="Gautier V."/>
            <person name="Ament-Velasquez S.L."/>
            <person name="Kruys A."/>
            <person name="Hutchinson M.I."/>
            <person name="Powell A.J."/>
            <person name="Barry K."/>
            <person name="Miller A.N."/>
            <person name="Grigoriev I.V."/>
            <person name="Debuchy R."/>
            <person name="Gladieux P."/>
            <person name="Hiltunen Thoren M."/>
            <person name="Johannesson H."/>
        </authorList>
    </citation>
    <scope>NUCLEOTIDE SEQUENCE</scope>
    <source>
        <strain evidence="7">PSN309</strain>
    </source>
</reference>
<comment type="cofactor">
    <cofactor evidence="1">
        <name>pyridoxal 5'-phosphate</name>
        <dbReference type="ChEBI" id="CHEBI:597326"/>
    </cofactor>
</comment>
<evidence type="ECO:0000256" key="5">
    <source>
        <dbReference type="SAM" id="MobiDB-lite"/>
    </source>
</evidence>
<comment type="similarity">
    <text evidence="2">Belongs to the class-II pyridoxal-phosphate-dependent aminotransferase family. BioF subfamily.</text>
</comment>
<feature type="domain" description="Aminotransferase class I/classII large" evidence="6">
    <location>
        <begin position="81"/>
        <end position="431"/>
    </location>
</feature>
<dbReference type="Gene3D" id="3.40.640.10">
    <property type="entry name" value="Type I PLP-dependent aspartate aminotransferase-like (Major domain)"/>
    <property type="match status" value="1"/>
</dbReference>
<evidence type="ECO:0000256" key="1">
    <source>
        <dbReference type="ARBA" id="ARBA00001933"/>
    </source>
</evidence>